<comment type="similarity">
    <text evidence="1 4">Belongs to the aldehyde dehydrogenase family.</text>
</comment>
<dbReference type="STRING" id="1333998.M2A_2352"/>
<evidence type="ECO:0000256" key="1">
    <source>
        <dbReference type="ARBA" id="ARBA00009986"/>
    </source>
</evidence>
<dbReference type="GO" id="GO:0004777">
    <property type="term" value="F:succinate-semialdehyde dehydrogenase (NAD+) activity"/>
    <property type="evidence" value="ECO:0007669"/>
    <property type="project" value="TreeGrafter"/>
</dbReference>
<dbReference type="FunFam" id="3.40.309.10:FF:000004">
    <property type="entry name" value="Succinate-semialdehyde dehydrogenase I"/>
    <property type="match status" value="1"/>
</dbReference>
<dbReference type="AlphaFoldDB" id="A0A081BCT5"/>
<organism evidence="6 7">
    <name type="scientific">Tepidicaulis marinus</name>
    <dbReference type="NCBI Taxonomy" id="1333998"/>
    <lineage>
        <taxon>Bacteria</taxon>
        <taxon>Pseudomonadati</taxon>
        <taxon>Pseudomonadota</taxon>
        <taxon>Alphaproteobacteria</taxon>
        <taxon>Hyphomicrobiales</taxon>
        <taxon>Parvibaculaceae</taxon>
        <taxon>Tepidicaulis</taxon>
    </lineage>
</organism>
<evidence type="ECO:0000256" key="2">
    <source>
        <dbReference type="ARBA" id="ARBA00023002"/>
    </source>
</evidence>
<name>A0A081BCT5_9HYPH</name>
<dbReference type="Proteomes" id="UP000028702">
    <property type="component" value="Unassembled WGS sequence"/>
</dbReference>
<dbReference type="PROSITE" id="PS00070">
    <property type="entry name" value="ALDEHYDE_DEHYDR_CYS"/>
    <property type="match status" value="1"/>
</dbReference>
<dbReference type="CDD" id="cd07103">
    <property type="entry name" value="ALDH_F5_SSADH_GabD"/>
    <property type="match status" value="1"/>
</dbReference>
<dbReference type="Gene3D" id="3.40.309.10">
    <property type="entry name" value="Aldehyde Dehydrogenase, Chain A, domain 2"/>
    <property type="match status" value="1"/>
</dbReference>
<accession>A0A081BCT5</accession>
<dbReference type="NCBIfam" id="TIGR01780">
    <property type="entry name" value="SSADH"/>
    <property type="match status" value="1"/>
</dbReference>
<evidence type="ECO:0000313" key="6">
    <source>
        <dbReference type="EMBL" id="GAK45853.1"/>
    </source>
</evidence>
<dbReference type="InterPro" id="IPR010102">
    <property type="entry name" value="Succ_semiAld_DH"/>
</dbReference>
<feature type="active site" evidence="3">
    <location>
        <position position="256"/>
    </location>
</feature>
<dbReference type="InterPro" id="IPR016161">
    <property type="entry name" value="Ald_DH/histidinol_DH"/>
</dbReference>
<dbReference type="InterPro" id="IPR029510">
    <property type="entry name" value="Ald_DH_CS_GLU"/>
</dbReference>
<dbReference type="eggNOG" id="COG1012">
    <property type="taxonomic scope" value="Bacteria"/>
</dbReference>
<dbReference type="FunFam" id="3.40.605.10:FF:000005">
    <property type="entry name" value="Succinate-semialdehyde dehydrogenase I"/>
    <property type="match status" value="1"/>
</dbReference>
<gene>
    <name evidence="6" type="ORF">M2A_2352</name>
</gene>
<dbReference type="RefSeq" id="WP_045447615.1">
    <property type="nucleotide sequence ID" value="NZ_BBIO01000012.1"/>
</dbReference>
<dbReference type="Pfam" id="PF00171">
    <property type="entry name" value="Aldedh"/>
    <property type="match status" value="1"/>
</dbReference>
<sequence>MSGTLNLKDASLLKTACYIDGAWVGKGAIDVTNPATGEVIAAVPSLGASEVRSAIDAAEKAFKDWAARPAKERGQILRRWFDLMMEHQDDLAVLMTSEQGKPLAESKGEIAYAASFLEFYGEEAKRVHGAIVPAPTNDRRIVVLKQPVGVVAAITPWNFPAAMITRKVGPALAAGCTCVVKPASQTPLSALALAELGERAGLPKGVLNIVTGKASEIGGELTANAKVKKLTFTGSTEVGKKLMEQSAATMKKISLELGGNAPFIVFDDADVDAAVEGAVASKYRNTGQTCICTNRFLVQEGVYDAFVEKLVEKVGALKVGNGLEDGVNQGPLIDTAAIEKVEEHVKDATSKGAKVVAGGKAHALGGTYYEPTVISGATSDMLVAREETFGPVAPVFRFSTEAEAIRLANHTPFGLASYFYSRDVGRCWRVAEALESGLVGVNAGLISTEVAPFGGWKESGIGREGGQWGIEEFLEVKYVAMAGL</sequence>
<dbReference type="Gene3D" id="3.40.605.10">
    <property type="entry name" value="Aldehyde Dehydrogenase, Chain A, domain 1"/>
    <property type="match status" value="1"/>
</dbReference>
<dbReference type="PANTHER" id="PTHR43353:SF5">
    <property type="entry name" value="SUCCINATE-SEMIALDEHYDE DEHYDROGENASE, MITOCHONDRIAL"/>
    <property type="match status" value="1"/>
</dbReference>
<dbReference type="InterPro" id="IPR016163">
    <property type="entry name" value="Ald_DH_C"/>
</dbReference>
<dbReference type="InterPro" id="IPR016162">
    <property type="entry name" value="Ald_DH_N"/>
</dbReference>
<dbReference type="InterPro" id="IPR015590">
    <property type="entry name" value="Aldehyde_DH_dom"/>
</dbReference>
<dbReference type="PANTHER" id="PTHR43353">
    <property type="entry name" value="SUCCINATE-SEMIALDEHYDE DEHYDROGENASE, MITOCHONDRIAL"/>
    <property type="match status" value="1"/>
</dbReference>
<evidence type="ECO:0000256" key="4">
    <source>
        <dbReference type="RuleBase" id="RU003345"/>
    </source>
</evidence>
<dbReference type="PROSITE" id="PS00687">
    <property type="entry name" value="ALDEHYDE_DEHYDR_GLU"/>
    <property type="match status" value="1"/>
</dbReference>
<comment type="caution">
    <text evidence="6">The sequence shown here is derived from an EMBL/GenBank/DDBJ whole genome shotgun (WGS) entry which is preliminary data.</text>
</comment>
<dbReference type="EMBL" id="BBIO01000012">
    <property type="protein sequence ID" value="GAK45853.1"/>
    <property type="molecule type" value="Genomic_DNA"/>
</dbReference>
<feature type="domain" description="Aldehyde dehydrogenase" evidence="5">
    <location>
        <begin position="27"/>
        <end position="479"/>
    </location>
</feature>
<dbReference type="InterPro" id="IPR016160">
    <property type="entry name" value="Ald_DH_CS_CYS"/>
</dbReference>
<protein>
    <submittedName>
        <fullName evidence="6">Succinic semialdehyde dehydrogenase</fullName>
    </submittedName>
</protein>
<reference evidence="6 7" key="1">
    <citation type="submission" date="2014-07" db="EMBL/GenBank/DDBJ databases">
        <title>Tepidicaulis marinum gen. nov., sp. nov., a novel marine bacterium denitrifying nitrate to nitrous oxide strictly under microaerobic conditions.</title>
        <authorList>
            <person name="Takeuchi M."/>
            <person name="Yamagishi T."/>
            <person name="Kamagata Y."/>
            <person name="Oshima K."/>
            <person name="Hattori M."/>
            <person name="Katayama T."/>
            <person name="Hanada S."/>
            <person name="Tamaki H."/>
            <person name="Marumo K."/>
            <person name="Maeda H."/>
            <person name="Nedachi M."/>
            <person name="Iwasaki W."/>
            <person name="Suwa Y."/>
            <person name="Sakata S."/>
        </authorList>
    </citation>
    <scope>NUCLEOTIDE SEQUENCE [LARGE SCALE GENOMIC DNA]</scope>
    <source>
        <strain evidence="6 7">MA2</strain>
    </source>
</reference>
<dbReference type="SUPFAM" id="SSF53720">
    <property type="entry name" value="ALDH-like"/>
    <property type="match status" value="1"/>
</dbReference>
<keyword evidence="7" id="KW-1185">Reference proteome</keyword>
<proteinExistence type="inferred from homology"/>
<evidence type="ECO:0000259" key="5">
    <source>
        <dbReference type="Pfam" id="PF00171"/>
    </source>
</evidence>
<dbReference type="InterPro" id="IPR050740">
    <property type="entry name" value="Aldehyde_DH_Superfamily"/>
</dbReference>
<dbReference type="GO" id="GO:0009450">
    <property type="term" value="P:gamma-aminobutyric acid catabolic process"/>
    <property type="evidence" value="ECO:0007669"/>
    <property type="project" value="InterPro"/>
</dbReference>
<dbReference type="GO" id="GO:0005829">
    <property type="term" value="C:cytosol"/>
    <property type="evidence" value="ECO:0007669"/>
    <property type="project" value="TreeGrafter"/>
</dbReference>
<keyword evidence="2 4" id="KW-0560">Oxidoreductase</keyword>
<evidence type="ECO:0000313" key="7">
    <source>
        <dbReference type="Proteomes" id="UP000028702"/>
    </source>
</evidence>
<evidence type="ECO:0000256" key="3">
    <source>
        <dbReference type="PROSITE-ProRule" id="PRU10007"/>
    </source>
</evidence>